<dbReference type="InterPro" id="IPR055414">
    <property type="entry name" value="LRR_R13L4/SHOC2-like"/>
</dbReference>
<gene>
    <name evidence="14" type="ORF">C4D60_Mb04t33410</name>
</gene>
<evidence type="ECO:0000259" key="12">
    <source>
        <dbReference type="Pfam" id="PF08263"/>
    </source>
</evidence>
<dbReference type="Pfam" id="PF13855">
    <property type="entry name" value="LRR_8"/>
    <property type="match status" value="1"/>
</dbReference>
<evidence type="ECO:0000256" key="2">
    <source>
        <dbReference type="ARBA" id="ARBA00009592"/>
    </source>
</evidence>
<dbReference type="SMART" id="SM00369">
    <property type="entry name" value="LRR_TYP"/>
    <property type="match status" value="22"/>
</dbReference>
<keyword evidence="10" id="KW-0325">Glycoprotein</keyword>
<dbReference type="FunFam" id="3.80.10.10:FF:000111">
    <property type="entry name" value="LRR receptor-like serine/threonine-protein kinase ERECTA"/>
    <property type="match status" value="2"/>
</dbReference>
<keyword evidence="6" id="KW-0732">Signal</keyword>
<dbReference type="FunFam" id="3.80.10.10:FF:000041">
    <property type="entry name" value="LRR receptor-like serine/threonine-protein kinase ERECTA"/>
    <property type="match status" value="2"/>
</dbReference>
<evidence type="ECO:0000256" key="7">
    <source>
        <dbReference type="ARBA" id="ARBA00022737"/>
    </source>
</evidence>
<dbReference type="GO" id="GO:0005886">
    <property type="term" value="C:plasma membrane"/>
    <property type="evidence" value="ECO:0007669"/>
    <property type="project" value="UniProtKB-SubCell"/>
</dbReference>
<evidence type="ECO:0000256" key="8">
    <source>
        <dbReference type="ARBA" id="ARBA00022989"/>
    </source>
</evidence>
<evidence type="ECO:0000256" key="4">
    <source>
        <dbReference type="ARBA" id="ARBA00022614"/>
    </source>
</evidence>
<dbReference type="EMBL" id="PYDT01000001">
    <property type="protein sequence ID" value="THU74442.1"/>
    <property type="molecule type" value="Genomic_DNA"/>
</dbReference>
<dbReference type="Pfam" id="PF08263">
    <property type="entry name" value="LRRNT_2"/>
    <property type="match status" value="2"/>
</dbReference>
<keyword evidence="15" id="KW-1185">Reference proteome</keyword>
<evidence type="ECO:0000256" key="11">
    <source>
        <dbReference type="SAM" id="Phobius"/>
    </source>
</evidence>
<dbReference type="SUPFAM" id="SSF52058">
    <property type="entry name" value="L domain-like"/>
    <property type="match status" value="3"/>
</dbReference>
<sequence length="1819" mass="201278">MATDDVYIPFFLSAFICIQLITPNICDGALTSGCIPAERSALLEFKRGLKDPTNRLSSWMSEDCCKWEGVTCSNHTGHVVKLDLHNPHPFSDFGDEPHNNWILGGELRPSLLGLKHLKYLDLSTNDFGGINIPEFMGSFHQLQYLNLSRAGLGGLLPHLLGNLSNLQYLDLSNDLVPNSLSVVKFNEFSIGDALWISHLSSLKHLNLNSVNFQNGTHWLEALNMLPSIVEIYLSECAIGRVPLSLPHVNFTSLSVLDLSENFINSTMPSWLSNISGLEHLDLNGNFLQGNIPPTFGNLASLEELNLAYNSLQGGIPTSFKNLCKLQNLILPGININQDLLELDEIFSGCIKMSLEILDLSYTNISGQLPEWLFQLRKLKSLQLSQNLISGPIPVSLGQLASLQELSLDQNQLNETIPETMGSLSQLVSMELELNFLEGVMSEAHFANLTKLKHLYLSSNSLTLKVKTDWLPPFRLESLRIGSCILGPEFPTWLQSQINISEIDMPNAGELPNCWNNSSRIEVMDFSSNNISGVIPESICSIATLQSLHLSNNSLSGELPLSLKDCKELLLLDAGHNGLKGEIPAWIGESLTHLEFLNLRSNMLAGHIPPNLSRLSALQMLDLANNELSGTIPRSFGNFTAMTVIGRFPSLMAYAIEGSYKEQMLVTTKGNTIDYDKLLSLMNIFDLSDNNLSGGVPEELTNLSGLFSLNLSGNHFTGEITENISKLQQLESLDLSRNNFSGTIPSNLIALTSLAFLNLSYNNLSGEIPRGNQLLTFNDPSIYIGNPGLCGLPLNQSCNVSETARGQSNVDDRDENEMIWFYMSIALGFVVDNVYVLFILLAFVCIQLIKSNVCDGALTSGCIPAPALLEFKRGLKDPTNRLSSWVGEDCCKWEGVTCSNHTGHVVKLDLQNPHPFSDFGDEPYNNWTLGGELRPSLLGLKHLKYLDLSMNDFGGINIPEFMGSFHQLQYLNLSRAGLGGLLPHQLGNLSNLQYLDLYNDLDPSFVVPVLEFSIGDALWISHLSSLKHLNLKNVNFQNGTHWLEALNMLPSIVEIYLSLCEIPTVPLSLPHVNFTSLSVLDLSYNFINSTIPFWLFNISGLEHLDLSENFFQGNIPPAFGNLASLKGLNLAYNPLQGGIPTSFKNLCKLQNLILAGINISKDLLGLDESFSGCVKMSLEVLGLSGTNISGQLPEWLFQLKKLKSLQLEQNLISGPIPVSIGQLASLQELFLGQNQLNETIPESVGWLSQLVSLDLDHNNLEGVMSEAHFGNLTELKYLYLSSNSLTLKVQRNWLPPFQLESLRMDSCRQGPEFPAWLQSQINISEIVMSNASIIDAMPDWFWSLISTAAYVSVSGNQISGHVPNLLHLNNLYELDLSSNYLEGPLPYFPPGLEFLHLSNNSFSGTISLAIFMNMTNLIELSFSENNLRGEIPFSICKLSVLQVLDLSKNMLSGELPSCWNDSSPIELIDFSSNNISGVIPESICSIVSLQSLHLSNNSLSGELPLSLKDCTELVLLDAGYNDLKGEIPTWIGESLTSLRFLNLRSNMLVGDIPPNLSRLSALQFLDLAGNELSGTIPRSFGNFTAMKVIGKFSSRITYYKEQMVITTKGNTRAYDESLWLMNILDLSDNNLFGRVPEELTTLSGLFSLNLSGNHFTGEIIENISKLQQLESLDLSRNNFSGTIPSSLAALTSLAHLNLSYNNLSGEIPLGNQLLTFDDPSIYIGNPGLCGFPLNQSCKDNETAQGQSNADDRDENEMIWFYTSMAPGFVVGFWTVWGTLILNKNWNLYYFRFIDNMLDQVYVFTVLNMSRIRKRCCSQQG</sequence>
<proteinExistence type="inferred from homology"/>
<feature type="transmembrane region" description="Helical" evidence="11">
    <location>
        <begin position="1757"/>
        <end position="1780"/>
    </location>
</feature>
<organism evidence="14 15">
    <name type="scientific">Musa balbisiana</name>
    <name type="common">Banana</name>
    <dbReference type="NCBI Taxonomy" id="52838"/>
    <lineage>
        <taxon>Eukaryota</taxon>
        <taxon>Viridiplantae</taxon>
        <taxon>Streptophyta</taxon>
        <taxon>Embryophyta</taxon>
        <taxon>Tracheophyta</taxon>
        <taxon>Spermatophyta</taxon>
        <taxon>Magnoliopsida</taxon>
        <taxon>Liliopsida</taxon>
        <taxon>Zingiberales</taxon>
        <taxon>Musaceae</taxon>
        <taxon>Musa</taxon>
    </lineage>
</organism>
<dbReference type="InterPro" id="IPR003591">
    <property type="entry name" value="Leu-rich_rpt_typical-subtyp"/>
</dbReference>
<feature type="domain" description="Leucine-rich repeat-containing N-terminal plant-type" evidence="12">
    <location>
        <begin position="866"/>
        <end position="898"/>
    </location>
</feature>
<evidence type="ECO:0000256" key="3">
    <source>
        <dbReference type="ARBA" id="ARBA00022475"/>
    </source>
</evidence>
<keyword evidence="3" id="KW-1003">Cell membrane</keyword>
<comment type="similarity">
    <text evidence="2">Belongs to the RLP family.</text>
</comment>
<dbReference type="InterPro" id="IPR032675">
    <property type="entry name" value="LRR_dom_sf"/>
</dbReference>
<keyword evidence="8 11" id="KW-1133">Transmembrane helix</keyword>
<dbReference type="InterPro" id="IPR046956">
    <property type="entry name" value="RLP23-like"/>
</dbReference>
<dbReference type="InterPro" id="IPR013210">
    <property type="entry name" value="LRR_N_plant-typ"/>
</dbReference>
<dbReference type="PANTHER" id="PTHR48063:SF112">
    <property type="entry name" value="RECEPTOR LIKE PROTEIN 30-LIKE"/>
    <property type="match status" value="1"/>
</dbReference>
<keyword evidence="7" id="KW-0677">Repeat</keyword>
<feature type="domain" description="Disease resistance R13L4/SHOC-2-like LRR" evidence="13">
    <location>
        <begin position="1176"/>
        <end position="1322"/>
    </location>
</feature>
<dbReference type="SMART" id="SM00365">
    <property type="entry name" value="LRR_SD22"/>
    <property type="match status" value="14"/>
</dbReference>
<dbReference type="Gene3D" id="3.80.10.10">
    <property type="entry name" value="Ribonuclease Inhibitor"/>
    <property type="match status" value="6"/>
</dbReference>
<evidence type="ECO:0000256" key="1">
    <source>
        <dbReference type="ARBA" id="ARBA00004251"/>
    </source>
</evidence>
<evidence type="ECO:0000256" key="5">
    <source>
        <dbReference type="ARBA" id="ARBA00022692"/>
    </source>
</evidence>
<reference evidence="14 15" key="1">
    <citation type="journal article" date="2019" name="Nat. Plants">
        <title>Genome sequencing of Musa balbisiana reveals subgenome evolution and function divergence in polyploid bananas.</title>
        <authorList>
            <person name="Yao X."/>
        </authorList>
    </citation>
    <scope>NUCLEOTIDE SEQUENCE [LARGE SCALE GENOMIC DNA]</scope>
    <source>
        <strain evidence="15">cv. DH-PKW</strain>
        <tissue evidence="14">Leaves</tissue>
    </source>
</reference>
<dbReference type="Pfam" id="PF00560">
    <property type="entry name" value="LRR_1"/>
    <property type="match status" value="18"/>
</dbReference>
<evidence type="ECO:0000313" key="14">
    <source>
        <dbReference type="EMBL" id="THU74442.1"/>
    </source>
</evidence>
<dbReference type="PANTHER" id="PTHR48063">
    <property type="entry name" value="LRR RECEPTOR-LIKE KINASE"/>
    <property type="match status" value="1"/>
</dbReference>
<comment type="subcellular location">
    <subcellularLocation>
        <location evidence="1">Cell membrane</location>
        <topology evidence="1">Single-pass type I membrane protein</topology>
    </subcellularLocation>
</comment>
<dbReference type="FunFam" id="3.80.10.10:FF:000095">
    <property type="entry name" value="LRR receptor-like serine/threonine-protein kinase GSO1"/>
    <property type="match status" value="2"/>
</dbReference>
<evidence type="ECO:0000259" key="13">
    <source>
        <dbReference type="Pfam" id="PF23598"/>
    </source>
</evidence>
<evidence type="ECO:0000313" key="15">
    <source>
        <dbReference type="Proteomes" id="UP000317650"/>
    </source>
</evidence>
<dbReference type="STRING" id="52838.A0A4S8KGG6"/>
<feature type="domain" description="Leucine-rich repeat-containing N-terminal plant-type" evidence="12">
    <location>
        <begin position="37"/>
        <end position="73"/>
    </location>
</feature>
<evidence type="ECO:0000256" key="9">
    <source>
        <dbReference type="ARBA" id="ARBA00023136"/>
    </source>
</evidence>
<keyword evidence="5 11" id="KW-0812">Transmembrane</keyword>
<evidence type="ECO:0000256" key="6">
    <source>
        <dbReference type="ARBA" id="ARBA00022729"/>
    </source>
</evidence>
<keyword evidence="4" id="KW-0433">Leucine-rich repeat</keyword>
<name>A0A4S8KGG6_MUSBA</name>
<evidence type="ECO:0008006" key="16">
    <source>
        <dbReference type="Google" id="ProtNLM"/>
    </source>
</evidence>
<dbReference type="Pfam" id="PF23598">
    <property type="entry name" value="LRR_14"/>
    <property type="match status" value="2"/>
</dbReference>
<feature type="domain" description="Disease resistance R13L4/SHOC-2-like LRR" evidence="13">
    <location>
        <begin position="353"/>
        <end position="502"/>
    </location>
</feature>
<accession>A0A4S8KGG6</accession>
<protein>
    <recommendedName>
        <fullName evidence="16">Leucine-rich repeat-containing N-terminal plant-type domain-containing protein</fullName>
    </recommendedName>
</protein>
<keyword evidence="9 11" id="KW-0472">Membrane</keyword>
<dbReference type="SUPFAM" id="SSF52047">
    <property type="entry name" value="RNI-like"/>
    <property type="match status" value="3"/>
</dbReference>
<dbReference type="Proteomes" id="UP000317650">
    <property type="component" value="Chromosome 4"/>
</dbReference>
<dbReference type="InterPro" id="IPR001611">
    <property type="entry name" value="Leu-rich_rpt"/>
</dbReference>
<dbReference type="FunFam" id="3.80.10.10:FF:000649">
    <property type="entry name" value="Leucine Rich Repeat family protein"/>
    <property type="match status" value="2"/>
</dbReference>
<comment type="caution">
    <text evidence="14">The sequence shown here is derived from an EMBL/GenBank/DDBJ whole genome shotgun (WGS) entry which is preliminary data.</text>
</comment>
<evidence type="ECO:0000256" key="10">
    <source>
        <dbReference type="ARBA" id="ARBA00023180"/>
    </source>
</evidence>